<dbReference type="Pfam" id="PF00459">
    <property type="entry name" value="Inositol_P"/>
    <property type="match status" value="1"/>
</dbReference>
<dbReference type="Gene3D" id="3.40.190.80">
    <property type="match status" value="1"/>
</dbReference>
<dbReference type="Proteomes" id="UP001499974">
    <property type="component" value="Unassembled WGS sequence"/>
</dbReference>
<protein>
    <submittedName>
        <fullName evidence="1">Inositol monophosphatase family protein</fullName>
    </submittedName>
</protein>
<dbReference type="PRINTS" id="PR00377">
    <property type="entry name" value="IMPHPHTASES"/>
</dbReference>
<dbReference type="EMBL" id="BAABKM010000005">
    <property type="protein sequence ID" value="GAA4720169.1"/>
    <property type="molecule type" value="Genomic_DNA"/>
</dbReference>
<name>A0ABP8Y5I8_9ACTN</name>
<reference evidence="2" key="1">
    <citation type="journal article" date="2019" name="Int. J. Syst. Evol. Microbiol.">
        <title>The Global Catalogue of Microorganisms (GCM) 10K type strain sequencing project: providing services to taxonomists for standard genome sequencing and annotation.</title>
        <authorList>
            <consortium name="The Broad Institute Genomics Platform"/>
            <consortium name="The Broad Institute Genome Sequencing Center for Infectious Disease"/>
            <person name="Wu L."/>
            <person name="Ma J."/>
        </authorList>
    </citation>
    <scope>NUCLEOTIDE SEQUENCE [LARGE SCALE GENOMIC DNA]</scope>
    <source>
        <strain evidence="2">JCM 18531</strain>
    </source>
</reference>
<dbReference type="PANTHER" id="PTHR20854">
    <property type="entry name" value="INOSITOL MONOPHOSPHATASE"/>
    <property type="match status" value="1"/>
</dbReference>
<dbReference type="SUPFAM" id="SSF56655">
    <property type="entry name" value="Carbohydrate phosphatase"/>
    <property type="match status" value="1"/>
</dbReference>
<proteinExistence type="predicted"/>
<dbReference type="PANTHER" id="PTHR20854:SF4">
    <property type="entry name" value="INOSITOL-1-MONOPHOSPHATASE-RELATED"/>
    <property type="match status" value="1"/>
</dbReference>
<evidence type="ECO:0000313" key="2">
    <source>
        <dbReference type="Proteomes" id="UP001499974"/>
    </source>
</evidence>
<keyword evidence="2" id="KW-1185">Reference proteome</keyword>
<organism evidence="1 2">
    <name type="scientific">Nocardioides conyzicola</name>
    <dbReference type="NCBI Taxonomy" id="1651781"/>
    <lineage>
        <taxon>Bacteria</taxon>
        <taxon>Bacillati</taxon>
        <taxon>Actinomycetota</taxon>
        <taxon>Actinomycetes</taxon>
        <taxon>Propionibacteriales</taxon>
        <taxon>Nocardioidaceae</taxon>
        <taxon>Nocardioides</taxon>
    </lineage>
</organism>
<accession>A0ABP8Y5I8</accession>
<sequence>MSDAELAVAAAEAGAGIVCAHYGVPVERFAKSATDFATTADLASEQAILEVLRAARPGDAILGEEGGRTGPDGASRTWLVDPLCGTLNFAAQTPLIAVNVALRDGGVVTAAAAADPIADEVFWADTDGAWLRSGGADTRLVPSSVTALVDVNLDAVHPDPGRFRPAALLGHPDFRRRYGGRVLSTTLALVWVAAGRRAAYVTDGTFVDNVHFAAGIAICRAAGCVVTDLRGAEVDSDGGSGLVVAADEETHARVLALCVNSVEGIGKQQV</sequence>
<comment type="caution">
    <text evidence="1">The sequence shown here is derived from an EMBL/GenBank/DDBJ whole genome shotgun (WGS) entry which is preliminary data.</text>
</comment>
<gene>
    <name evidence="1" type="ORF">GCM10023349_45340</name>
</gene>
<evidence type="ECO:0000313" key="1">
    <source>
        <dbReference type="EMBL" id="GAA4720169.1"/>
    </source>
</evidence>
<dbReference type="RefSeq" id="WP_345524032.1">
    <property type="nucleotide sequence ID" value="NZ_BAABKM010000005.1"/>
</dbReference>
<dbReference type="CDD" id="cd01637">
    <property type="entry name" value="IMPase_like"/>
    <property type="match status" value="1"/>
</dbReference>
<dbReference type="InterPro" id="IPR000760">
    <property type="entry name" value="Inositol_monophosphatase-like"/>
</dbReference>
<dbReference type="Gene3D" id="3.30.540.10">
    <property type="entry name" value="Fructose-1,6-Bisphosphatase, subunit A, domain 1"/>
    <property type="match status" value="1"/>
</dbReference>